<feature type="domain" description="DUF4283" evidence="1">
    <location>
        <begin position="112"/>
        <end position="192"/>
    </location>
</feature>
<accession>M1B593</accession>
<reference evidence="2" key="2">
    <citation type="submission" date="2015-06" db="UniProtKB">
        <authorList>
            <consortium name="EnsemblPlants"/>
        </authorList>
    </citation>
    <scope>IDENTIFICATION</scope>
    <source>
        <strain evidence="2">DM1-3 516 R44</strain>
    </source>
</reference>
<sequence>MGGGKVEAYIYRVVQNFNMYGRFVRIEAVLGDRKSSVIIPEIICNGGWADIAEKILGHLRSTSKPPRVPLARTFREAASPSDWPVHTKNAATEVQNSIKISHAAELDSSKFLSQCLIGIFNDPFHSSPNTDVIQKWFLNRWKITAGLKITPLSHNQFLFEIPSRQEAARIMAGEWFWNGRKLTLKWWSPEAGTEIDAPISKFQWVKPWAFRYMLGQKALSRLLVGQHVIFPENSKFWDRVGPSTYKGKIAKANNVNGPLDYHKHGPKRRKHTKTYWKAKGPAQNKYVGTASSSFIVSNTFDPLANATEISSLNQETEISEALGRYMSEQLDADDESEKIRIPRAPRISPQNNQLILASASDLHYSSQNYCNCSSLSCSDEGNLTPTVIETSKWTKLVMVKACKAFGVNVAGFEHELLDMVLRMEQRRQLQLQQKQAIQGQDNPKRKKKGENELKMLLCDLIQHNGDKRVRVTLVRNLYSLWYN</sequence>
<evidence type="ECO:0000313" key="2">
    <source>
        <dbReference type="EnsemblPlants" id="PGSC0003DMT400037348"/>
    </source>
</evidence>
<dbReference type="HOGENOM" id="CLU_020048_0_0_1"/>
<dbReference type="InParanoid" id="M1B593"/>
<dbReference type="InterPro" id="IPR025558">
    <property type="entry name" value="DUF4283"/>
</dbReference>
<dbReference type="PANTHER" id="PTHR34427:SF17">
    <property type="entry name" value="DUF4283 DOMAIN-CONTAINING PROTEIN"/>
    <property type="match status" value="1"/>
</dbReference>
<dbReference type="Proteomes" id="UP000011115">
    <property type="component" value="Unassembled WGS sequence"/>
</dbReference>
<dbReference type="Gramene" id="PGSC0003DMT400037348">
    <property type="protein sequence ID" value="PGSC0003DMT400037348"/>
    <property type="gene ID" value="PGSC0003DMG400014412"/>
</dbReference>
<keyword evidence="3" id="KW-1185">Reference proteome</keyword>
<dbReference type="EnsemblPlants" id="PGSC0003DMT400037348">
    <property type="protein sequence ID" value="PGSC0003DMT400037348"/>
    <property type="gene ID" value="PGSC0003DMG400014412"/>
</dbReference>
<organism evidence="2 3">
    <name type="scientific">Solanum tuberosum</name>
    <name type="common">Potato</name>
    <dbReference type="NCBI Taxonomy" id="4113"/>
    <lineage>
        <taxon>Eukaryota</taxon>
        <taxon>Viridiplantae</taxon>
        <taxon>Streptophyta</taxon>
        <taxon>Embryophyta</taxon>
        <taxon>Tracheophyta</taxon>
        <taxon>Spermatophyta</taxon>
        <taxon>Magnoliopsida</taxon>
        <taxon>eudicotyledons</taxon>
        <taxon>Gunneridae</taxon>
        <taxon>Pentapetalae</taxon>
        <taxon>asterids</taxon>
        <taxon>lamiids</taxon>
        <taxon>Solanales</taxon>
        <taxon>Solanaceae</taxon>
        <taxon>Solanoideae</taxon>
        <taxon>Solaneae</taxon>
        <taxon>Solanum</taxon>
    </lineage>
</organism>
<evidence type="ECO:0000313" key="3">
    <source>
        <dbReference type="Proteomes" id="UP000011115"/>
    </source>
</evidence>
<reference evidence="3" key="1">
    <citation type="journal article" date="2011" name="Nature">
        <title>Genome sequence and analysis of the tuber crop potato.</title>
        <authorList>
            <consortium name="The Potato Genome Sequencing Consortium"/>
        </authorList>
    </citation>
    <scope>NUCLEOTIDE SEQUENCE [LARGE SCALE GENOMIC DNA]</scope>
    <source>
        <strain evidence="3">cv. DM1-3 516 R44</strain>
    </source>
</reference>
<protein>
    <recommendedName>
        <fullName evidence="1">DUF4283 domain-containing protein</fullName>
    </recommendedName>
</protein>
<dbReference type="PaxDb" id="4113-PGSC0003DMT400037348"/>
<dbReference type="PANTHER" id="PTHR34427">
    <property type="entry name" value="DUF4283 DOMAIN PROTEIN"/>
    <property type="match status" value="1"/>
</dbReference>
<proteinExistence type="predicted"/>
<name>M1B593_SOLTU</name>
<evidence type="ECO:0000259" key="1">
    <source>
        <dbReference type="Pfam" id="PF14111"/>
    </source>
</evidence>
<dbReference type="Pfam" id="PF14111">
    <property type="entry name" value="DUF4283"/>
    <property type="match status" value="1"/>
</dbReference>
<dbReference type="AlphaFoldDB" id="M1B593"/>